<reference evidence="1 2" key="1">
    <citation type="submission" date="2017-04" db="EMBL/GenBank/DDBJ databases">
        <title>Bacillus krulwichiae AM31D Genome sequencing and assembly.</title>
        <authorList>
            <person name="Krulwich T.A."/>
            <person name="Anastor L."/>
            <person name="Ehrlich R."/>
            <person name="Ehrlich G.D."/>
            <person name="Janto B."/>
        </authorList>
    </citation>
    <scope>NUCLEOTIDE SEQUENCE [LARGE SCALE GENOMIC DNA]</scope>
    <source>
        <strain evidence="1 2">AM31D</strain>
    </source>
</reference>
<dbReference type="Proteomes" id="UP000193006">
    <property type="component" value="Chromosome"/>
</dbReference>
<dbReference type="EMBL" id="CP020814">
    <property type="protein sequence ID" value="ARK32687.1"/>
    <property type="molecule type" value="Genomic_DNA"/>
</dbReference>
<proteinExistence type="predicted"/>
<dbReference type="RefSeq" id="WP_066154735.1">
    <property type="nucleotide sequence ID" value="NZ_CP020814.1"/>
</dbReference>
<accession>A0A1X9MGU8</accession>
<dbReference type="KEGG" id="bkw:BkAM31D_24090"/>
<dbReference type="AlphaFoldDB" id="A0A1X9MGU8"/>
<evidence type="ECO:0000313" key="1">
    <source>
        <dbReference type="EMBL" id="ARK32687.1"/>
    </source>
</evidence>
<gene>
    <name evidence="1" type="ORF">BkAM31D_24090</name>
</gene>
<protein>
    <submittedName>
        <fullName evidence="1">YceG-like family protein</fullName>
    </submittedName>
</protein>
<dbReference type="Gene3D" id="3.30.1490.480">
    <property type="entry name" value="Endolytic murein transglycosylase"/>
    <property type="match status" value="1"/>
</dbReference>
<keyword evidence="2" id="KW-1185">Reference proteome</keyword>
<organism evidence="1 2">
    <name type="scientific">Halalkalibacter krulwichiae</name>
    <dbReference type="NCBI Taxonomy" id="199441"/>
    <lineage>
        <taxon>Bacteria</taxon>
        <taxon>Bacillati</taxon>
        <taxon>Bacillota</taxon>
        <taxon>Bacilli</taxon>
        <taxon>Bacillales</taxon>
        <taxon>Bacillaceae</taxon>
        <taxon>Halalkalibacter</taxon>
    </lineage>
</organism>
<name>A0A1X9MGU8_9BACI</name>
<evidence type="ECO:0000313" key="2">
    <source>
        <dbReference type="Proteomes" id="UP000193006"/>
    </source>
</evidence>
<sequence length="171" mass="18991">MKANTLRSFAGGLIVAATVCGAVYFFGTEEGQANEASVAVTTEDLITELAAEGYMIQTEEQWQEQLAAAEQAIIDEIVVEPEADEEEKEEEEKEEEEVKEVVIYKTMLTVSPGMTSIDVGEALVRANIIDSAMKFFNEVEKRDLANELRPGTFEVDSDMSLKEVINLIFRQ</sequence>
<dbReference type="STRING" id="199441.BkAM31D_24090"/>